<proteinExistence type="predicted"/>
<name>A0AC35TKQ2_9BILA</name>
<evidence type="ECO:0000313" key="2">
    <source>
        <dbReference type="WBParaSite" id="RSKR_0000169400.1"/>
    </source>
</evidence>
<accession>A0AC35TKQ2</accession>
<evidence type="ECO:0000313" key="1">
    <source>
        <dbReference type="Proteomes" id="UP000095286"/>
    </source>
</evidence>
<protein>
    <submittedName>
        <fullName evidence="2">Alpha-1,2-Mannosidase</fullName>
    </submittedName>
</protein>
<reference evidence="2" key="1">
    <citation type="submission" date="2016-11" db="UniProtKB">
        <authorList>
            <consortium name="WormBaseParasite"/>
        </authorList>
    </citation>
    <scope>IDENTIFICATION</scope>
    <source>
        <strain evidence="2">KR3021</strain>
    </source>
</reference>
<sequence length="156" mass="17767">MPSVELKKMSIDHAYPYDELKPLFCRGQDTWDKFKLTLIDSLNTNVILGNYTEFHRVVDLIIETVTTDIDVNVTIFETNIRVIEDLLSAHILQIRDPFAKLTPNYPCTSPFLDLARQFADKLLPAFRATIGMPYGTVNLSMVSTKHLSHVLSVLKL</sequence>
<organism evidence="1 2">
    <name type="scientific">Rhabditophanes sp. KR3021</name>
    <dbReference type="NCBI Taxonomy" id="114890"/>
    <lineage>
        <taxon>Eukaryota</taxon>
        <taxon>Metazoa</taxon>
        <taxon>Ecdysozoa</taxon>
        <taxon>Nematoda</taxon>
        <taxon>Chromadorea</taxon>
        <taxon>Rhabditida</taxon>
        <taxon>Tylenchina</taxon>
        <taxon>Panagrolaimomorpha</taxon>
        <taxon>Strongyloidoidea</taxon>
        <taxon>Alloionematidae</taxon>
        <taxon>Rhabditophanes</taxon>
    </lineage>
</organism>
<dbReference type="Proteomes" id="UP000095286">
    <property type="component" value="Unplaced"/>
</dbReference>
<dbReference type="WBParaSite" id="RSKR_0000169400.1">
    <property type="protein sequence ID" value="RSKR_0000169400.1"/>
    <property type="gene ID" value="RSKR_0000169400"/>
</dbReference>